<evidence type="ECO:0000256" key="6">
    <source>
        <dbReference type="SAM" id="SignalP"/>
    </source>
</evidence>
<feature type="domain" description="Beta-galactosidase galactose-binding" evidence="9">
    <location>
        <begin position="558"/>
        <end position="617"/>
    </location>
</feature>
<evidence type="ECO:0000256" key="3">
    <source>
        <dbReference type="ARBA" id="ARBA00023295"/>
    </source>
</evidence>
<dbReference type="EMBL" id="JBEUOH010000005">
    <property type="protein sequence ID" value="KAL0893844.1"/>
    <property type="molecule type" value="Genomic_DNA"/>
</dbReference>
<dbReference type="EC" id="3.2.1.23" evidence="4"/>
<dbReference type="InterPro" id="IPR026283">
    <property type="entry name" value="B-gal_1-like"/>
</dbReference>
<protein>
    <recommendedName>
        <fullName evidence="4">Beta-galactosidase</fullName>
        <ecNumber evidence="4">3.2.1.23</ecNumber>
    </recommendedName>
</protein>
<dbReference type="PIRSF" id="PIRSF006336">
    <property type="entry name" value="B-gal"/>
    <property type="match status" value="1"/>
</dbReference>
<dbReference type="PRINTS" id="PR00742">
    <property type="entry name" value="GLHYDRLASE35"/>
</dbReference>
<sequence>MHLRLSMGFLALCLSLALCAAGTRGGDAASFEPAVVQVDSTTRSYNKMASRNISIVGDNFMLDGQPLRIVSGSLHYFRLPAAYWRDRLRKLKAAGLNAVATYVEWSYHEPEERQYMFEGDRDVAAFVRAAAEEGLHVLLRPGPYICAERDLGGFPYWLLGKYPNIQLRTTDNDFIKETEIWLAKLFEQLTPLLYGNGGPIILVQVENEYGSYGSDMPYKEKSRDILKQHVGDNALLYTTDGLYPSMFLAGQVPGALTTIDFGSTTDVTQAFKALRQYMPVGPLMNSEYYPGWLTHWGESFQQVGTDAVVSTLRDMLRQHINVNFYMFFGGSNFEFYAGANYGSTYTPDITSYDYDAPLSEAGDPTPKYYAIRNAMKKFNFEAKDIPEPTPSSKGAYGSVTVSPRIGLLSSEGRSTLGKKYQDVTGSTLPNFEKLRQRGGLMLYETKLNKGEGVLEIKKPRDWIYVYVDGELKGAINRMYKKLNLTIQSKTDSVLSLLVENQGRINYGHHLHDRKGILSPVTYDGKALDGTWSVSGYPLEALDHYDTVLQSSPDLANGPVLFEGEFTLPKGQNPLDTFLDTTGWGRGYVWINGHNLGRYWPGLGPQVTLYVPGVWLRAAPAANRLQILELEAAPAKYVMEFIDYPILNRTTSGR</sequence>
<comment type="catalytic activity">
    <reaction evidence="4">
        <text>Hydrolysis of terminal non-reducing beta-D-galactose residues in beta-D-galactosides.</text>
        <dbReference type="EC" id="3.2.1.23"/>
    </reaction>
</comment>
<feature type="domain" description="Glycoside hydrolase 35 catalytic" evidence="7">
    <location>
        <begin position="59"/>
        <end position="377"/>
    </location>
</feature>
<dbReference type="InterPro" id="IPR017853">
    <property type="entry name" value="GH"/>
</dbReference>
<feature type="chain" id="PRO_5045439840" description="Beta-galactosidase" evidence="6">
    <location>
        <begin position="29"/>
        <end position="653"/>
    </location>
</feature>
<evidence type="ECO:0000313" key="10">
    <source>
        <dbReference type="EMBL" id="KAL0893844.1"/>
    </source>
</evidence>
<dbReference type="Pfam" id="PF21317">
    <property type="entry name" value="BetaGal_ABD_1"/>
    <property type="match status" value="1"/>
</dbReference>
<organism evidence="10 11">
    <name type="scientific">Loxostege sticticalis</name>
    <name type="common">Beet webworm moth</name>
    <dbReference type="NCBI Taxonomy" id="481309"/>
    <lineage>
        <taxon>Eukaryota</taxon>
        <taxon>Metazoa</taxon>
        <taxon>Ecdysozoa</taxon>
        <taxon>Arthropoda</taxon>
        <taxon>Hexapoda</taxon>
        <taxon>Insecta</taxon>
        <taxon>Pterygota</taxon>
        <taxon>Neoptera</taxon>
        <taxon>Endopterygota</taxon>
        <taxon>Lepidoptera</taxon>
        <taxon>Glossata</taxon>
        <taxon>Ditrysia</taxon>
        <taxon>Pyraloidea</taxon>
        <taxon>Crambidae</taxon>
        <taxon>Pyraustinae</taxon>
        <taxon>Loxostege</taxon>
    </lineage>
</organism>
<keyword evidence="11" id="KW-1185">Reference proteome</keyword>
<keyword evidence="2 4" id="KW-0378">Hydrolase</keyword>
<evidence type="ECO:0000259" key="7">
    <source>
        <dbReference type="Pfam" id="PF01301"/>
    </source>
</evidence>
<reference evidence="10 11" key="1">
    <citation type="submission" date="2024-06" db="EMBL/GenBank/DDBJ databases">
        <title>A chromosome-level genome assembly of beet webworm, Loxostege sticticalis.</title>
        <authorList>
            <person name="Zhang Y."/>
        </authorList>
    </citation>
    <scope>NUCLEOTIDE SEQUENCE [LARGE SCALE GENOMIC DNA]</scope>
    <source>
        <strain evidence="10">AQ026</strain>
        <tissue evidence="10">Whole body</tissue>
    </source>
</reference>
<dbReference type="PANTHER" id="PTHR23421">
    <property type="entry name" value="BETA-GALACTOSIDASE RELATED"/>
    <property type="match status" value="1"/>
</dbReference>
<dbReference type="PROSITE" id="PS01182">
    <property type="entry name" value="GLYCOSYL_HYDROL_F35"/>
    <property type="match status" value="1"/>
</dbReference>
<dbReference type="InterPro" id="IPR019801">
    <property type="entry name" value="Glyco_hydro_35_CS"/>
</dbReference>
<dbReference type="InterPro" id="IPR048913">
    <property type="entry name" value="BetaGal_gal-bd"/>
</dbReference>
<dbReference type="Proteomes" id="UP001549920">
    <property type="component" value="Unassembled WGS sequence"/>
</dbReference>
<dbReference type="InterPro" id="IPR001944">
    <property type="entry name" value="Glycoside_Hdrlase_35"/>
</dbReference>
<dbReference type="SUPFAM" id="SSF51445">
    <property type="entry name" value="(Trans)glycosidases"/>
    <property type="match status" value="1"/>
</dbReference>
<evidence type="ECO:0000256" key="5">
    <source>
        <dbReference type="RuleBase" id="RU003679"/>
    </source>
</evidence>
<accession>A0ABR3IC52</accession>
<dbReference type="InterPro" id="IPR008979">
    <property type="entry name" value="Galactose-bd-like_sf"/>
</dbReference>
<evidence type="ECO:0000256" key="2">
    <source>
        <dbReference type="ARBA" id="ARBA00022801"/>
    </source>
</evidence>
<comment type="caution">
    <text evidence="10">The sequence shown here is derived from an EMBL/GenBank/DDBJ whole genome shotgun (WGS) entry which is preliminary data.</text>
</comment>
<dbReference type="Pfam" id="PF21467">
    <property type="entry name" value="BetaGal_gal-bd"/>
    <property type="match status" value="1"/>
</dbReference>
<dbReference type="SUPFAM" id="SSF49785">
    <property type="entry name" value="Galactose-binding domain-like"/>
    <property type="match status" value="1"/>
</dbReference>
<feature type="domain" description="Beta-galactosidase 1-like first all-beta" evidence="8">
    <location>
        <begin position="430"/>
        <end position="533"/>
    </location>
</feature>
<evidence type="ECO:0000256" key="1">
    <source>
        <dbReference type="ARBA" id="ARBA00009809"/>
    </source>
</evidence>
<dbReference type="Pfam" id="PF01301">
    <property type="entry name" value="Glyco_hydro_35"/>
    <property type="match status" value="1"/>
</dbReference>
<keyword evidence="6" id="KW-0732">Signal</keyword>
<dbReference type="Gene3D" id="3.20.20.80">
    <property type="entry name" value="Glycosidases"/>
    <property type="match status" value="1"/>
</dbReference>
<feature type="signal peptide" evidence="6">
    <location>
        <begin position="1"/>
        <end position="28"/>
    </location>
</feature>
<dbReference type="InterPro" id="IPR048912">
    <property type="entry name" value="BetaGal1-like_ABD1"/>
</dbReference>
<evidence type="ECO:0000259" key="9">
    <source>
        <dbReference type="Pfam" id="PF21467"/>
    </source>
</evidence>
<evidence type="ECO:0000259" key="8">
    <source>
        <dbReference type="Pfam" id="PF21317"/>
    </source>
</evidence>
<gene>
    <name evidence="10" type="ORF">ABMA27_013964</name>
</gene>
<comment type="similarity">
    <text evidence="1 5">Belongs to the glycosyl hydrolase 35 family.</text>
</comment>
<evidence type="ECO:0000256" key="4">
    <source>
        <dbReference type="RuleBase" id="RU000675"/>
    </source>
</evidence>
<dbReference type="InterPro" id="IPR031330">
    <property type="entry name" value="Gly_Hdrlase_35_cat"/>
</dbReference>
<name>A0ABR3IC52_LOXSC</name>
<evidence type="ECO:0000313" key="11">
    <source>
        <dbReference type="Proteomes" id="UP001549920"/>
    </source>
</evidence>
<proteinExistence type="inferred from homology"/>
<keyword evidence="3 4" id="KW-0326">Glycosidase</keyword>
<dbReference type="Gene3D" id="2.60.120.260">
    <property type="entry name" value="Galactose-binding domain-like"/>
    <property type="match status" value="2"/>
</dbReference>